<dbReference type="GO" id="GO:0015204">
    <property type="term" value="F:urea transmembrane transporter activity"/>
    <property type="evidence" value="ECO:0007669"/>
    <property type="project" value="InterPro"/>
</dbReference>
<dbReference type="Proteomes" id="UP000663887">
    <property type="component" value="Unassembled WGS sequence"/>
</dbReference>
<organism evidence="3 5">
    <name type="scientific">Rotaria magnacalcarata</name>
    <dbReference type="NCBI Taxonomy" id="392030"/>
    <lineage>
        <taxon>Eukaryota</taxon>
        <taxon>Metazoa</taxon>
        <taxon>Spiralia</taxon>
        <taxon>Gnathifera</taxon>
        <taxon>Rotifera</taxon>
        <taxon>Eurotatoria</taxon>
        <taxon>Bdelloidea</taxon>
        <taxon>Philodinida</taxon>
        <taxon>Philodinidae</taxon>
        <taxon>Rotaria</taxon>
    </lineage>
</organism>
<feature type="transmembrane region" description="Helical" evidence="2">
    <location>
        <begin position="13"/>
        <end position="35"/>
    </location>
</feature>
<proteinExistence type="predicted"/>
<feature type="transmembrane region" description="Helical" evidence="2">
    <location>
        <begin position="116"/>
        <end position="135"/>
    </location>
</feature>
<feature type="transmembrane region" description="Helical" evidence="2">
    <location>
        <begin position="141"/>
        <end position="160"/>
    </location>
</feature>
<evidence type="ECO:0000313" key="3">
    <source>
        <dbReference type="EMBL" id="CAF2078584.1"/>
    </source>
</evidence>
<dbReference type="InterPro" id="IPR031155">
    <property type="entry name" value="DUR"/>
</dbReference>
<dbReference type="PANTHER" id="PTHR46154">
    <property type="match status" value="1"/>
</dbReference>
<dbReference type="EMBL" id="CAJNRG010005604">
    <property type="protein sequence ID" value="CAF2078584.1"/>
    <property type="molecule type" value="Genomic_DNA"/>
</dbReference>
<dbReference type="EMBL" id="CAJOBF010000326">
    <property type="protein sequence ID" value="CAF3798653.1"/>
    <property type="molecule type" value="Genomic_DNA"/>
</dbReference>
<accession>A0A816S8M5</accession>
<gene>
    <name evidence="4" type="ORF">UXM345_LOCUS4673</name>
    <name evidence="3" type="ORF">XDN619_LOCUS14104</name>
</gene>
<keyword evidence="2" id="KW-1133">Transmembrane helix</keyword>
<feature type="transmembrane region" description="Helical" evidence="2">
    <location>
        <begin position="56"/>
        <end position="77"/>
    </location>
</feature>
<dbReference type="PANTHER" id="PTHR46154:SF4">
    <property type="entry name" value="UREA ACTIVE TRANSPORTER"/>
    <property type="match status" value="1"/>
</dbReference>
<sequence length="328" mass="34910">MSTSSTPLTQADAYGIVVGLGILFAVGMVAATFCLKRYHGEATDSSEGFSTANRTVKTGLIASTVVSSWTWAAILLQSSSVAYSYGISGPFWCASGATVQIILFCVIGIELKRRARFVHTFLITSTLLTGDSAVVHSLPGMHIAAASFLLPLGTIIYTMVGEIKATFLTNYAHNATSPLLGSPSTVYDLLVNASRMHPTEGNADGSYLDMGLQEGTICFAITTSPVSALSGYILGGISWFAVPFLAATTMGLAAVSFDAFGHGLCMEQVVMCLPKGFFTVGINPLVEGRHSISSVTKRMFTDLMSYRRHNIEDVQTKDLTKEASPKLL</sequence>
<evidence type="ECO:0000313" key="4">
    <source>
        <dbReference type="EMBL" id="CAF3798653.1"/>
    </source>
</evidence>
<evidence type="ECO:0008006" key="6">
    <source>
        <dbReference type="Google" id="ProtNLM"/>
    </source>
</evidence>
<evidence type="ECO:0000256" key="1">
    <source>
        <dbReference type="ARBA" id="ARBA00022448"/>
    </source>
</evidence>
<comment type="caution">
    <text evidence="3">The sequence shown here is derived from an EMBL/GenBank/DDBJ whole genome shotgun (WGS) entry which is preliminary data.</text>
</comment>
<dbReference type="GO" id="GO:0005886">
    <property type="term" value="C:plasma membrane"/>
    <property type="evidence" value="ECO:0007669"/>
    <property type="project" value="TreeGrafter"/>
</dbReference>
<reference evidence="3" key="1">
    <citation type="submission" date="2021-02" db="EMBL/GenBank/DDBJ databases">
        <authorList>
            <person name="Nowell W R."/>
        </authorList>
    </citation>
    <scope>NUCLEOTIDE SEQUENCE</scope>
</reference>
<evidence type="ECO:0000256" key="2">
    <source>
        <dbReference type="SAM" id="Phobius"/>
    </source>
</evidence>
<name>A0A816S8M5_9BILA</name>
<keyword evidence="2" id="KW-0812">Transmembrane</keyword>
<dbReference type="Proteomes" id="UP000663842">
    <property type="component" value="Unassembled WGS sequence"/>
</dbReference>
<protein>
    <recommendedName>
        <fullName evidence="6">Urea active transporter 1</fullName>
    </recommendedName>
</protein>
<dbReference type="AlphaFoldDB" id="A0A816S8M5"/>
<feature type="transmembrane region" description="Helical" evidence="2">
    <location>
        <begin position="89"/>
        <end position="109"/>
    </location>
</feature>
<dbReference type="Gene3D" id="1.20.1730.10">
    <property type="entry name" value="Sodium/glucose cotransporter"/>
    <property type="match status" value="1"/>
</dbReference>
<keyword evidence="2" id="KW-0472">Membrane</keyword>
<dbReference type="InterPro" id="IPR038377">
    <property type="entry name" value="Na/Glc_symporter_sf"/>
</dbReference>
<evidence type="ECO:0000313" key="5">
    <source>
        <dbReference type="Proteomes" id="UP000663887"/>
    </source>
</evidence>
<keyword evidence="1" id="KW-0813">Transport</keyword>